<evidence type="ECO:0000256" key="1">
    <source>
        <dbReference type="SAM" id="MobiDB-lite"/>
    </source>
</evidence>
<proteinExistence type="predicted"/>
<name>A0A4Z2GKB5_9TELE</name>
<dbReference type="EMBL" id="SRLO01000502">
    <property type="protein sequence ID" value="TNN53896.1"/>
    <property type="molecule type" value="Genomic_DNA"/>
</dbReference>
<accession>A0A4Z2GKB5</accession>
<organism evidence="2 3">
    <name type="scientific">Liparis tanakae</name>
    <name type="common">Tanaka's snailfish</name>
    <dbReference type="NCBI Taxonomy" id="230148"/>
    <lineage>
        <taxon>Eukaryota</taxon>
        <taxon>Metazoa</taxon>
        <taxon>Chordata</taxon>
        <taxon>Craniata</taxon>
        <taxon>Vertebrata</taxon>
        <taxon>Euteleostomi</taxon>
        <taxon>Actinopterygii</taxon>
        <taxon>Neopterygii</taxon>
        <taxon>Teleostei</taxon>
        <taxon>Neoteleostei</taxon>
        <taxon>Acanthomorphata</taxon>
        <taxon>Eupercaria</taxon>
        <taxon>Perciformes</taxon>
        <taxon>Cottioidei</taxon>
        <taxon>Cottales</taxon>
        <taxon>Liparidae</taxon>
        <taxon>Liparis</taxon>
    </lineage>
</organism>
<evidence type="ECO:0000313" key="3">
    <source>
        <dbReference type="Proteomes" id="UP000314294"/>
    </source>
</evidence>
<evidence type="ECO:0000313" key="2">
    <source>
        <dbReference type="EMBL" id="TNN53896.1"/>
    </source>
</evidence>
<sequence>MKPESHGKTGKQGGTCSTPGPRPRLSCDRDPATLSLQAGHRVPTLRRRAMAGGRSTEVGGQRTRHEASRKRPGQWGRRHKEGGGANGKEARSRPGAGFRKQGQGVLADRRLETGNWCLLDRQLGTKS</sequence>
<comment type="caution">
    <text evidence="2">The sequence shown here is derived from an EMBL/GenBank/DDBJ whole genome shotgun (WGS) entry which is preliminary data.</text>
</comment>
<dbReference type="Proteomes" id="UP000314294">
    <property type="component" value="Unassembled WGS sequence"/>
</dbReference>
<gene>
    <name evidence="2" type="ORF">EYF80_035873</name>
</gene>
<protein>
    <submittedName>
        <fullName evidence="2">Uncharacterized protein</fullName>
    </submittedName>
</protein>
<feature type="compositionally biased region" description="Basic residues" evidence="1">
    <location>
        <begin position="67"/>
        <end position="80"/>
    </location>
</feature>
<feature type="region of interest" description="Disordered" evidence="1">
    <location>
        <begin position="1"/>
        <end position="111"/>
    </location>
</feature>
<reference evidence="2 3" key="1">
    <citation type="submission" date="2019-03" db="EMBL/GenBank/DDBJ databases">
        <title>First draft genome of Liparis tanakae, snailfish: a comprehensive survey of snailfish specific genes.</title>
        <authorList>
            <person name="Kim W."/>
            <person name="Song I."/>
            <person name="Jeong J.-H."/>
            <person name="Kim D."/>
            <person name="Kim S."/>
            <person name="Ryu S."/>
            <person name="Song J.Y."/>
            <person name="Lee S.K."/>
        </authorList>
    </citation>
    <scope>NUCLEOTIDE SEQUENCE [LARGE SCALE GENOMIC DNA]</scope>
    <source>
        <tissue evidence="2">Muscle</tissue>
    </source>
</reference>
<dbReference type="AlphaFoldDB" id="A0A4Z2GKB5"/>
<keyword evidence="3" id="KW-1185">Reference proteome</keyword>